<keyword evidence="3 8" id="KW-0436">Ligase</keyword>
<feature type="active site" description="Proton donor" evidence="8">
    <location>
        <position position="37"/>
    </location>
</feature>
<dbReference type="EMBL" id="JBHRYN010000008">
    <property type="protein sequence ID" value="MFC3701273.1"/>
    <property type="molecule type" value="Genomic_DNA"/>
</dbReference>
<comment type="pathway">
    <text evidence="1 8">Cofactor biosynthesis; (R)-pantothenate biosynthesis; (R)-pantothenate from (R)-pantoate and beta-alanine: step 1/1.</text>
</comment>
<feature type="binding site" evidence="8">
    <location>
        <position position="61"/>
    </location>
    <ligand>
        <name>(R)-pantoate</name>
        <dbReference type="ChEBI" id="CHEBI:15980"/>
    </ligand>
</feature>
<comment type="subunit">
    <text evidence="8">Homodimer.</text>
</comment>
<dbReference type="Gene3D" id="3.40.50.620">
    <property type="entry name" value="HUPs"/>
    <property type="match status" value="1"/>
</dbReference>
<organism evidence="9 10">
    <name type="scientific">Reinekea marina</name>
    <dbReference type="NCBI Taxonomy" id="1310421"/>
    <lineage>
        <taxon>Bacteria</taxon>
        <taxon>Pseudomonadati</taxon>
        <taxon>Pseudomonadota</taxon>
        <taxon>Gammaproteobacteria</taxon>
        <taxon>Oceanospirillales</taxon>
        <taxon>Saccharospirillaceae</taxon>
        <taxon>Reinekea</taxon>
    </lineage>
</organism>
<sequence length="282" mass="31238">MIVVENLTDLRRELDAIRAQGKTIAFVPTMGNLHEGHLKLIRRARESADFVVSSIFINPTQFGENEDIGAYPKTLEADKKHLIADGCGLLYLPNNDIMYPKPDLTRVEVSKITTLHCGSSRPGHFVGVATVVLKLFNQVQPNAAVFGLKDFQQFTVIKTMVENLFLPIEIIGVDTGRADDGLAHSSRNNYLTAEEREIAPALYDTLQQAAQACQQRDKSHALITREAKEALHEAGFTPDYFNISRQSDLEPATEEDKHLVILAAAFLGKARLIDNITVEISA</sequence>
<evidence type="ECO:0000256" key="7">
    <source>
        <dbReference type="ARBA" id="ARBA00048258"/>
    </source>
</evidence>
<dbReference type="Gene3D" id="3.30.1300.10">
    <property type="entry name" value="Pantoate-beta-alanine ligase, C-terminal domain"/>
    <property type="match status" value="1"/>
</dbReference>
<comment type="catalytic activity">
    <reaction evidence="7 8">
        <text>(R)-pantoate + beta-alanine + ATP = (R)-pantothenate + AMP + diphosphate + H(+)</text>
        <dbReference type="Rhea" id="RHEA:10912"/>
        <dbReference type="ChEBI" id="CHEBI:15378"/>
        <dbReference type="ChEBI" id="CHEBI:15980"/>
        <dbReference type="ChEBI" id="CHEBI:29032"/>
        <dbReference type="ChEBI" id="CHEBI:30616"/>
        <dbReference type="ChEBI" id="CHEBI:33019"/>
        <dbReference type="ChEBI" id="CHEBI:57966"/>
        <dbReference type="ChEBI" id="CHEBI:456215"/>
        <dbReference type="EC" id="6.3.2.1"/>
    </reaction>
</comment>
<evidence type="ECO:0000256" key="6">
    <source>
        <dbReference type="ARBA" id="ARBA00022840"/>
    </source>
</evidence>
<evidence type="ECO:0000256" key="2">
    <source>
        <dbReference type="ARBA" id="ARBA00009256"/>
    </source>
</evidence>
<dbReference type="PANTHER" id="PTHR21299">
    <property type="entry name" value="CYTIDYLATE KINASE/PANTOATE-BETA-ALANINE LIGASE"/>
    <property type="match status" value="1"/>
</dbReference>
<dbReference type="EC" id="6.3.2.1" evidence="8"/>
<dbReference type="InterPro" id="IPR003721">
    <property type="entry name" value="Pantoate_ligase"/>
</dbReference>
<feature type="binding site" evidence="8">
    <location>
        <begin position="147"/>
        <end position="150"/>
    </location>
    <ligand>
        <name>ATP</name>
        <dbReference type="ChEBI" id="CHEBI:30616"/>
    </ligand>
</feature>
<comment type="subcellular location">
    <subcellularLocation>
        <location evidence="8">Cytoplasm</location>
    </subcellularLocation>
</comment>
<keyword evidence="6 8" id="KW-0067">ATP-binding</keyword>
<dbReference type="PANTHER" id="PTHR21299:SF1">
    <property type="entry name" value="PANTOATE--BETA-ALANINE LIGASE"/>
    <property type="match status" value="1"/>
</dbReference>
<keyword evidence="4 8" id="KW-0566">Pantothenate biosynthesis</keyword>
<comment type="miscellaneous">
    <text evidence="8">The reaction proceeds by a bi uni uni bi ping pong mechanism.</text>
</comment>
<comment type="function">
    <text evidence="8">Catalyzes the condensation of pantoate with beta-alanine in an ATP-dependent reaction via a pantoyl-adenylate intermediate.</text>
</comment>
<evidence type="ECO:0000256" key="8">
    <source>
        <dbReference type="HAMAP-Rule" id="MF_00158"/>
    </source>
</evidence>
<comment type="caution">
    <text evidence="9">The sequence shown here is derived from an EMBL/GenBank/DDBJ whole genome shotgun (WGS) entry which is preliminary data.</text>
</comment>
<protein>
    <recommendedName>
        <fullName evidence="8">Pantothenate synthetase</fullName>
        <shortName evidence="8">PS</shortName>
        <ecNumber evidence="8">6.3.2.1</ecNumber>
    </recommendedName>
    <alternativeName>
        <fullName evidence="8">Pantoate--beta-alanine ligase</fullName>
    </alternativeName>
    <alternativeName>
        <fullName evidence="8">Pantoate-activating enzyme</fullName>
    </alternativeName>
</protein>
<dbReference type="CDD" id="cd00560">
    <property type="entry name" value="PanC"/>
    <property type="match status" value="1"/>
</dbReference>
<dbReference type="InterPro" id="IPR042176">
    <property type="entry name" value="Pantoate_ligase_C"/>
</dbReference>
<dbReference type="NCBIfam" id="TIGR00018">
    <property type="entry name" value="panC"/>
    <property type="match status" value="1"/>
</dbReference>
<feature type="binding site" evidence="8">
    <location>
        <begin position="30"/>
        <end position="37"/>
    </location>
    <ligand>
        <name>ATP</name>
        <dbReference type="ChEBI" id="CHEBI:30616"/>
    </ligand>
</feature>
<dbReference type="NCBIfam" id="TIGR00125">
    <property type="entry name" value="cyt_tran_rel"/>
    <property type="match status" value="1"/>
</dbReference>
<reference evidence="10" key="1">
    <citation type="journal article" date="2019" name="Int. J. Syst. Evol. Microbiol.">
        <title>The Global Catalogue of Microorganisms (GCM) 10K type strain sequencing project: providing services to taxonomists for standard genome sequencing and annotation.</title>
        <authorList>
            <consortium name="The Broad Institute Genomics Platform"/>
            <consortium name="The Broad Institute Genome Sequencing Center for Infectious Disease"/>
            <person name="Wu L."/>
            <person name="Ma J."/>
        </authorList>
    </citation>
    <scope>NUCLEOTIDE SEQUENCE [LARGE SCALE GENOMIC DNA]</scope>
    <source>
        <strain evidence="10">CECT 8288</strain>
    </source>
</reference>
<accession>A0ABV7WPT9</accession>
<keyword evidence="10" id="KW-1185">Reference proteome</keyword>
<keyword evidence="5 8" id="KW-0547">Nucleotide-binding</keyword>
<dbReference type="RefSeq" id="WP_290282723.1">
    <property type="nucleotide sequence ID" value="NZ_JAUFQI010000001.1"/>
</dbReference>
<comment type="similarity">
    <text evidence="2 8">Belongs to the pantothenate synthetase family.</text>
</comment>
<evidence type="ECO:0000313" key="10">
    <source>
        <dbReference type="Proteomes" id="UP001595710"/>
    </source>
</evidence>
<feature type="binding site" evidence="8">
    <location>
        <position position="176"/>
    </location>
    <ligand>
        <name>ATP</name>
        <dbReference type="ChEBI" id="CHEBI:30616"/>
    </ligand>
</feature>
<feature type="binding site" evidence="8">
    <location>
        <position position="61"/>
    </location>
    <ligand>
        <name>beta-alanine</name>
        <dbReference type="ChEBI" id="CHEBI:57966"/>
    </ligand>
</feature>
<name>A0ABV7WPT9_9GAMM</name>
<dbReference type="GO" id="GO:0004592">
    <property type="term" value="F:pantoate-beta-alanine ligase activity"/>
    <property type="evidence" value="ECO:0007669"/>
    <property type="project" value="UniProtKB-EC"/>
</dbReference>
<dbReference type="Proteomes" id="UP001595710">
    <property type="component" value="Unassembled WGS sequence"/>
</dbReference>
<feature type="binding site" evidence="8">
    <location>
        <begin position="184"/>
        <end position="187"/>
    </location>
    <ligand>
        <name>ATP</name>
        <dbReference type="ChEBI" id="CHEBI:30616"/>
    </ligand>
</feature>
<evidence type="ECO:0000256" key="4">
    <source>
        <dbReference type="ARBA" id="ARBA00022655"/>
    </source>
</evidence>
<dbReference type="Pfam" id="PF02569">
    <property type="entry name" value="Pantoate_ligase"/>
    <property type="match status" value="1"/>
</dbReference>
<evidence type="ECO:0000256" key="1">
    <source>
        <dbReference type="ARBA" id="ARBA00004990"/>
    </source>
</evidence>
<gene>
    <name evidence="8 9" type="primary">panC</name>
    <name evidence="9" type="ORF">ACFOND_06420</name>
</gene>
<evidence type="ECO:0000313" key="9">
    <source>
        <dbReference type="EMBL" id="MFC3701273.1"/>
    </source>
</evidence>
<evidence type="ECO:0000256" key="5">
    <source>
        <dbReference type="ARBA" id="ARBA00022741"/>
    </source>
</evidence>
<dbReference type="SUPFAM" id="SSF52374">
    <property type="entry name" value="Nucleotidylyl transferase"/>
    <property type="match status" value="1"/>
</dbReference>
<keyword evidence="8" id="KW-0963">Cytoplasm</keyword>
<dbReference type="HAMAP" id="MF_00158">
    <property type="entry name" value="PanC"/>
    <property type="match status" value="1"/>
</dbReference>
<dbReference type="InterPro" id="IPR014729">
    <property type="entry name" value="Rossmann-like_a/b/a_fold"/>
</dbReference>
<evidence type="ECO:0000256" key="3">
    <source>
        <dbReference type="ARBA" id="ARBA00022598"/>
    </source>
</evidence>
<proteinExistence type="inferred from homology"/>
<dbReference type="InterPro" id="IPR004821">
    <property type="entry name" value="Cyt_trans-like"/>
</dbReference>
<feature type="binding site" evidence="8">
    <location>
        <position position="153"/>
    </location>
    <ligand>
        <name>(R)-pantoate</name>
        <dbReference type="ChEBI" id="CHEBI:15980"/>
    </ligand>
</feature>